<feature type="region of interest" description="Disordered" evidence="1">
    <location>
        <begin position="28"/>
        <end position="63"/>
    </location>
</feature>
<dbReference type="InterPro" id="IPR001138">
    <property type="entry name" value="Zn2Cys6_DnaBD"/>
</dbReference>
<accession>M3HGT7</accession>
<dbReference type="OMA" id="FKSCQNC"/>
<name>M3HGT7_CANMX</name>
<reference evidence="2 3" key="1">
    <citation type="submission" date="2013-02" db="EMBL/GenBank/DDBJ databases">
        <title>Genome sequence of Candida maltosa Xu316, a potential industrial strain for xylitol and ethanol production.</title>
        <authorList>
            <person name="Yu J."/>
            <person name="Wang Q."/>
            <person name="Geng X."/>
            <person name="Bao W."/>
            <person name="He P."/>
            <person name="Cai J."/>
        </authorList>
    </citation>
    <scope>NUCLEOTIDE SEQUENCE [LARGE SCALE GENOMIC DNA]</scope>
    <source>
        <strain evidence="3">Xu316</strain>
    </source>
</reference>
<proteinExistence type="predicted"/>
<evidence type="ECO:0000313" key="2">
    <source>
        <dbReference type="EMBL" id="EMG46487.1"/>
    </source>
</evidence>
<organism evidence="2 3">
    <name type="scientific">Candida maltosa (strain Xu316)</name>
    <name type="common">Yeast</name>
    <dbReference type="NCBI Taxonomy" id="1245528"/>
    <lineage>
        <taxon>Eukaryota</taxon>
        <taxon>Fungi</taxon>
        <taxon>Dikarya</taxon>
        <taxon>Ascomycota</taxon>
        <taxon>Saccharomycotina</taxon>
        <taxon>Pichiomycetes</taxon>
        <taxon>Debaryomycetaceae</taxon>
        <taxon>Candida/Lodderomyces clade</taxon>
        <taxon>Candida</taxon>
    </lineage>
</organism>
<sequence length="306" mass="34255">MSDLLSYSIMNNTTYSSPNKKLLPSLPLSGTSTPLQSHKPILPPISSILSSPPPQPTLQRQQSSNYVYSSGLITPPHHSHSIHCLTESNLSKFETTRNTHGLGLLSSAVLYEQQSQQQVHFQPQIIPTQTTTTNNNNNNTSNTPPPSLTSRSSSVSSLSAPNTPELLPLKQQTQPKQQPQQQQQQIQQKRRQRLGPSCDSCRLRKVKCDAEIIILTEYDYIKSLVSATDLNNLITGKVSSLPIVEGGYTLLYQNEKFIKFKSCQNCYNKLNVDCCFKNGYTKEDIMFNKKKSNLNNKKIKKQSSTK</sequence>
<evidence type="ECO:0000256" key="1">
    <source>
        <dbReference type="SAM" id="MobiDB-lite"/>
    </source>
</evidence>
<dbReference type="Proteomes" id="UP000011777">
    <property type="component" value="Unassembled WGS sequence"/>
</dbReference>
<dbReference type="AlphaFoldDB" id="M3HGT7"/>
<dbReference type="Gene3D" id="4.10.240.10">
    <property type="entry name" value="Zn(2)-C6 fungal-type DNA-binding domain"/>
    <property type="match status" value="1"/>
</dbReference>
<dbReference type="eggNOG" id="ENOG502S235">
    <property type="taxonomic scope" value="Eukaryota"/>
</dbReference>
<dbReference type="GO" id="GO:0000981">
    <property type="term" value="F:DNA-binding transcription factor activity, RNA polymerase II-specific"/>
    <property type="evidence" value="ECO:0007669"/>
    <property type="project" value="InterPro"/>
</dbReference>
<dbReference type="InterPro" id="IPR036864">
    <property type="entry name" value="Zn2-C6_fun-type_DNA-bd_sf"/>
</dbReference>
<feature type="region of interest" description="Disordered" evidence="1">
    <location>
        <begin position="128"/>
        <end position="193"/>
    </location>
</feature>
<dbReference type="HOGENOM" id="CLU_778445_0_0_1"/>
<dbReference type="EMBL" id="AOGT01001987">
    <property type="protein sequence ID" value="EMG46487.1"/>
    <property type="molecule type" value="Genomic_DNA"/>
</dbReference>
<dbReference type="GO" id="GO:0008270">
    <property type="term" value="F:zinc ion binding"/>
    <property type="evidence" value="ECO:0007669"/>
    <property type="project" value="InterPro"/>
</dbReference>
<dbReference type="SUPFAM" id="SSF57701">
    <property type="entry name" value="Zn2/Cys6 DNA-binding domain"/>
    <property type="match status" value="1"/>
</dbReference>
<evidence type="ECO:0000313" key="3">
    <source>
        <dbReference type="Proteomes" id="UP000011777"/>
    </source>
</evidence>
<protein>
    <submittedName>
        <fullName evidence="2">Putative fungal zinc cluster transcription factor</fullName>
    </submittedName>
</protein>
<dbReference type="CDD" id="cd00067">
    <property type="entry name" value="GAL4"/>
    <property type="match status" value="1"/>
</dbReference>
<comment type="caution">
    <text evidence="2">The sequence shown here is derived from an EMBL/GenBank/DDBJ whole genome shotgun (WGS) entry which is preliminary data.</text>
</comment>
<feature type="compositionally biased region" description="Low complexity" evidence="1">
    <location>
        <begin position="128"/>
        <end position="187"/>
    </location>
</feature>
<dbReference type="OrthoDB" id="4036575at2759"/>
<keyword evidence="3" id="KW-1185">Reference proteome</keyword>
<gene>
    <name evidence="2" type="ORF">G210_3265</name>
</gene>